<reference evidence="1" key="1">
    <citation type="submission" date="2023-03" db="EMBL/GenBank/DDBJ databases">
        <title>Massive genome expansion in bonnet fungi (Mycena s.s.) driven by repeated elements and novel gene families across ecological guilds.</title>
        <authorList>
            <consortium name="Lawrence Berkeley National Laboratory"/>
            <person name="Harder C.B."/>
            <person name="Miyauchi S."/>
            <person name="Viragh M."/>
            <person name="Kuo A."/>
            <person name="Thoen E."/>
            <person name="Andreopoulos B."/>
            <person name="Lu D."/>
            <person name="Skrede I."/>
            <person name="Drula E."/>
            <person name="Henrissat B."/>
            <person name="Morin E."/>
            <person name="Kohler A."/>
            <person name="Barry K."/>
            <person name="LaButti K."/>
            <person name="Morin E."/>
            <person name="Salamov A."/>
            <person name="Lipzen A."/>
            <person name="Mereny Z."/>
            <person name="Hegedus B."/>
            <person name="Baldrian P."/>
            <person name="Stursova M."/>
            <person name="Weitz H."/>
            <person name="Taylor A."/>
            <person name="Grigoriev I.V."/>
            <person name="Nagy L.G."/>
            <person name="Martin F."/>
            <person name="Kauserud H."/>
        </authorList>
    </citation>
    <scope>NUCLEOTIDE SEQUENCE</scope>
    <source>
        <strain evidence="1">9284</strain>
    </source>
</reference>
<accession>A0AAD7BXX6</accession>
<dbReference type="EMBL" id="JARKIF010000008">
    <property type="protein sequence ID" value="KAJ7633192.1"/>
    <property type="molecule type" value="Genomic_DNA"/>
</dbReference>
<gene>
    <name evidence="1" type="ORF">FB45DRAFT_914570</name>
</gene>
<evidence type="ECO:0000313" key="2">
    <source>
        <dbReference type="Proteomes" id="UP001221142"/>
    </source>
</evidence>
<organism evidence="1 2">
    <name type="scientific">Roridomyces roridus</name>
    <dbReference type="NCBI Taxonomy" id="1738132"/>
    <lineage>
        <taxon>Eukaryota</taxon>
        <taxon>Fungi</taxon>
        <taxon>Dikarya</taxon>
        <taxon>Basidiomycota</taxon>
        <taxon>Agaricomycotina</taxon>
        <taxon>Agaricomycetes</taxon>
        <taxon>Agaricomycetidae</taxon>
        <taxon>Agaricales</taxon>
        <taxon>Marasmiineae</taxon>
        <taxon>Mycenaceae</taxon>
        <taxon>Roridomyces</taxon>
    </lineage>
</organism>
<evidence type="ECO:0000313" key="1">
    <source>
        <dbReference type="EMBL" id="KAJ7633192.1"/>
    </source>
</evidence>
<keyword evidence="2" id="KW-1185">Reference proteome</keyword>
<sequence length="97" mass="11147">MVGRYDHVRQRHLLDTWLQRSGDCPLSIQLGYSEELLANDAEEEEEGFDSGNRVILRFIESLRCHASRWQEMDISLPFDVLRSIAEPMPLLCTVAIG</sequence>
<dbReference type="Proteomes" id="UP001221142">
    <property type="component" value="Unassembled WGS sequence"/>
</dbReference>
<dbReference type="AlphaFoldDB" id="A0AAD7BXX6"/>
<proteinExistence type="predicted"/>
<comment type="caution">
    <text evidence="1">The sequence shown here is derived from an EMBL/GenBank/DDBJ whole genome shotgun (WGS) entry which is preliminary data.</text>
</comment>
<protein>
    <submittedName>
        <fullName evidence="1">Uncharacterized protein</fullName>
    </submittedName>
</protein>
<name>A0AAD7BXX6_9AGAR</name>